<comment type="similarity">
    <text evidence="2 8">Belongs to the ammonia transporter channel (TC 1.A.11.2) family.</text>
</comment>
<dbReference type="InterPro" id="IPR001905">
    <property type="entry name" value="Ammonium_transpt"/>
</dbReference>
<feature type="domain" description="Ammonium transporter AmtB-like" evidence="9">
    <location>
        <begin position="13"/>
        <end position="398"/>
    </location>
</feature>
<dbReference type="PROSITE" id="PS01219">
    <property type="entry name" value="AMMONIUM_TRANSP"/>
    <property type="match status" value="1"/>
</dbReference>
<name>H1Z350_9EURY</name>
<feature type="transmembrane region" description="Helical" evidence="8">
    <location>
        <begin position="126"/>
        <end position="148"/>
    </location>
</feature>
<feature type="transmembrane region" description="Helical" evidence="8">
    <location>
        <begin position="194"/>
        <end position="213"/>
    </location>
</feature>
<protein>
    <recommendedName>
        <fullName evidence="8">Ammonium transporter</fullName>
    </recommendedName>
</protein>
<dbReference type="GO" id="GO:0008519">
    <property type="term" value="F:ammonium channel activity"/>
    <property type="evidence" value="ECO:0007669"/>
    <property type="project" value="InterPro"/>
</dbReference>
<evidence type="ECO:0000256" key="2">
    <source>
        <dbReference type="ARBA" id="ARBA00005887"/>
    </source>
</evidence>
<dbReference type="Pfam" id="PF00909">
    <property type="entry name" value="Ammonium_transp"/>
    <property type="match status" value="1"/>
</dbReference>
<feature type="transmembrane region" description="Helical" evidence="8">
    <location>
        <begin position="41"/>
        <end position="61"/>
    </location>
</feature>
<dbReference type="SUPFAM" id="SSF111352">
    <property type="entry name" value="Ammonium transporter"/>
    <property type="match status" value="1"/>
</dbReference>
<evidence type="ECO:0000256" key="7">
    <source>
        <dbReference type="ARBA" id="ARBA00023177"/>
    </source>
</evidence>
<dbReference type="InterPro" id="IPR018047">
    <property type="entry name" value="Ammonium_transpt_CS"/>
</dbReference>
<keyword evidence="7 8" id="KW-0924">Ammonia transport</keyword>
<dbReference type="FunCoup" id="H1Z350">
    <property type="interactions" value="11"/>
</dbReference>
<evidence type="ECO:0000256" key="3">
    <source>
        <dbReference type="ARBA" id="ARBA00022448"/>
    </source>
</evidence>
<evidence type="ECO:0000256" key="5">
    <source>
        <dbReference type="ARBA" id="ARBA00022989"/>
    </source>
</evidence>
<keyword evidence="5 8" id="KW-1133">Transmembrane helix</keyword>
<feature type="transmembrane region" description="Helical" evidence="8">
    <location>
        <begin position="311"/>
        <end position="338"/>
    </location>
</feature>
<dbReference type="NCBIfam" id="TIGR00836">
    <property type="entry name" value="amt"/>
    <property type="match status" value="1"/>
</dbReference>
<keyword evidence="4 8" id="KW-0812">Transmembrane</keyword>
<dbReference type="STRING" id="937775.Metlim_1487"/>
<dbReference type="PANTHER" id="PTHR43029">
    <property type="entry name" value="AMMONIUM TRANSPORTER MEP2"/>
    <property type="match status" value="1"/>
</dbReference>
<dbReference type="InterPro" id="IPR024041">
    <property type="entry name" value="NH4_transpt_AmtB-like_dom"/>
</dbReference>
<evidence type="ECO:0000256" key="8">
    <source>
        <dbReference type="RuleBase" id="RU362002"/>
    </source>
</evidence>
<dbReference type="HOGENOM" id="CLU_000445_33_0_2"/>
<evidence type="ECO:0000256" key="6">
    <source>
        <dbReference type="ARBA" id="ARBA00023136"/>
    </source>
</evidence>
<feature type="transmembrane region" description="Helical" evidence="8">
    <location>
        <begin position="12"/>
        <end position="34"/>
    </location>
</feature>
<sequence length="402" mass="42080">MMEFNEIMINSGFVLICTAMVMLMTPGVGLFYAGLVRKKNLISMLTLSFISFALVTIQWVVIGYSLAFGPDIGGIIGGPDHFMLNGVGFNGEPVPDLLFMVFQLVFAAITLAIITSAVAERIKLSSFIIFGLLWTTLIYDPLVHWVWGGGWLSQMGVLDFAGGIAVHIGAGFGALALAFAIGKRLGFGDHSMEPHNITLTLIGGALLWFGWFGFNAGSALAVNEIAINAFIVTNISASAGALAWLGASWVNGKPGSMGMISGAIAGLGAITPAAGYVGPVSAILIGVISGMLCYGALLFRMNKGWDESLDAWAIHGVGGLWGTIALGIFAVPAIGGIVGLISGGYGQLEIQILGAVSAAIFAFTATYILAKIIDRIHGLRVSEEEEYVGLDISQHGEATINS</sequence>
<organism evidence="10 11">
    <name type="scientific">Methanoplanus limicola DSM 2279</name>
    <dbReference type="NCBI Taxonomy" id="937775"/>
    <lineage>
        <taxon>Archaea</taxon>
        <taxon>Methanobacteriati</taxon>
        <taxon>Methanobacteriota</taxon>
        <taxon>Stenosarchaea group</taxon>
        <taxon>Methanomicrobia</taxon>
        <taxon>Methanomicrobiales</taxon>
        <taxon>Methanomicrobiaceae</taxon>
        <taxon>Methanoplanus</taxon>
    </lineage>
</organism>
<evidence type="ECO:0000256" key="4">
    <source>
        <dbReference type="ARBA" id="ARBA00022692"/>
    </source>
</evidence>
<dbReference type="Proteomes" id="UP000005741">
    <property type="component" value="Chromosome"/>
</dbReference>
<dbReference type="InterPro" id="IPR029020">
    <property type="entry name" value="Ammonium/urea_transptr"/>
</dbReference>
<feature type="transmembrane region" description="Helical" evidence="8">
    <location>
        <begin position="350"/>
        <end position="370"/>
    </location>
</feature>
<dbReference type="GO" id="GO:0005886">
    <property type="term" value="C:plasma membrane"/>
    <property type="evidence" value="ECO:0007669"/>
    <property type="project" value="UniProtKB-SubCell"/>
</dbReference>
<feature type="transmembrane region" description="Helical" evidence="8">
    <location>
        <begin position="280"/>
        <end position="299"/>
    </location>
</feature>
<keyword evidence="6 8" id="KW-0472">Membrane</keyword>
<dbReference type="EMBL" id="CM001436">
    <property type="protein sequence ID" value="EHQ35590.1"/>
    <property type="molecule type" value="Genomic_DNA"/>
</dbReference>
<evidence type="ECO:0000259" key="9">
    <source>
        <dbReference type="Pfam" id="PF00909"/>
    </source>
</evidence>
<dbReference type="PANTHER" id="PTHR43029:SF10">
    <property type="entry name" value="AMMONIUM TRANSPORTER MEP2"/>
    <property type="match status" value="1"/>
</dbReference>
<proteinExistence type="inferred from homology"/>
<keyword evidence="11" id="KW-1185">Reference proteome</keyword>
<feature type="transmembrane region" description="Helical" evidence="8">
    <location>
        <begin position="160"/>
        <end position="182"/>
    </location>
</feature>
<dbReference type="AlphaFoldDB" id="H1Z350"/>
<dbReference type="Gene3D" id="1.10.3430.10">
    <property type="entry name" value="Ammonium transporter AmtB like domains"/>
    <property type="match status" value="1"/>
</dbReference>
<reference evidence="10 11" key="1">
    <citation type="submission" date="2011-10" db="EMBL/GenBank/DDBJ databases">
        <title>The Improved High-Quality Draft genome of Methanoplanus limicola DSM 2279.</title>
        <authorList>
            <consortium name="US DOE Joint Genome Institute (JGI-PGF)"/>
            <person name="Lucas S."/>
            <person name="Copeland A."/>
            <person name="Lapidus A."/>
            <person name="Glavina del Rio T."/>
            <person name="Dalin E."/>
            <person name="Tice H."/>
            <person name="Bruce D."/>
            <person name="Goodwin L."/>
            <person name="Pitluck S."/>
            <person name="Peters L."/>
            <person name="Mikhailova N."/>
            <person name="Lu M."/>
            <person name="Kyrpides N."/>
            <person name="Mavromatis K."/>
            <person name="Ivanova N."/>
            <person name="Markowitz V."/>
            <person name="Cheng J.-F."/>
            <person name="Hugenholtz P."/>
            <person name="Woyke T."/>
            <person name="Wu D."/>
            <person name="Wirth R."/>
            <person name="Brambilla E.-M."/>
            <person name="Klenk H.-P."/>
            <person name="Eisen J.A."/>
        </authorList>
    </citation>
    <scope>NUCLEOTIDE SEQUENCE [LARGE SCALE GENOMIC DNA]</scope>
    <source>
        <strain evidence="10 11">DSM 2279</strain>
    </source>
</reference>
<evidence type="ECO:0000313" key="10">
    <source>
        <dbReference type="EMBL" id="EHQ35590.1"/>
    </source>
</evidence>
<gene>
    <name evidence="10" type="ORF">Metlim_1487</name>
</gene>
<accession>H1Z350</accession>
<keyword evidence="3 8" id="KW-0813">Transport</keyword>
<feature type="transmembrane region" description="Helical" evidence="8">
    <location>
        <begin position="257"/>
        <end position="274"/>
    </location>
</feature>
<feature type="transmembrane region" description="Helical" evidence="8">
    <location>
        <begin position="97"/>
        <end position="119"/>
    </location>
</feature>
<dbReference type="InParanoid" id="H1Z350"/>
<dbReference type="PATRIC" id="fig|937775.9.peg.1684"/>
<feature type="transmembrane region" description="Helical" evidence="8">
    <location>
        <begin position="225"/>
        <end position="245"/>
    </location>
</feature>
<evidence type="ECO:0000256" key="1">
    <source>
        <dbReference type="ARBA" id="ARBA00004141"/>
    </source>
</evidence>
<evidence type="ECO:0000313" key="11">
    <source>
        <dbReference type="Proteomes" id="UP000005741"/>
    </source>
</evidence>
<comment type="subcellular location">
    <subcellularLocation>
        <location evidence="8">Cell membrane</location>
        <topology evidence="8">Multi-pass membrane protein</topology>
    </subcellularLocation>
    <subcellularLocation>
        <location evidence="1">Membrane</location>
        <topology evidence="1">Multi-pass membrane protein</topology>
    </subcellularLocation>
</comment>